<dbReference type="Pfam" id="PF01569">
    <property type="entry name" value="PAP2"/>
    <property type="match status" value="1"/>
</dbReference>
<comment type="function">
    <text evidence="6">Required for efficient N-glycosylation. Necessary for maintaining optimal levels of dolichol-linked oligosaccharides. Hydrolyzes dolichyl pyrophosphate at a very high rate and dolichyl monophosphate at a much lower rate. Does not act on phosphatidate.</text>
</comment>
<comment type="catalytic activity">
    <reaction evidence="6">
        <text>a di-trans,poly-cis-dolichyl diphosphate + H2O = a di-trans,poly-cis-dolichyl phosphate + phosphate + H(+)</text>
        <dbReference type="Rhea" id="RHEA:14385"/>
        <dbReference type="Rhea" id="RHEA-COMP:19498"/>
        <dbReference type="Rhea" id="RHEA-COMP:19506"/>
        <dbReference type="ChEBI" id="CHEBI:15377"/>
        <dbReference type="ChEBI" id="CHEBI:15378"/>
        <dbReference type="ChEBI" id="CHEBI:43474"/>
        <dbReference type="ChEBI" id="CHEBI:57497"/>
        <dbReference type="ChEBI" id="CHEBI:57683"/>
        <dbReference type="EC" id="3.6.1.43"/>
    </reaction>
</comment>
<keyword evidence="4 6" id="KW-1133">Transmembrane helix</keyword>
<comment type="subcellular location">
    <subcellularLocation>
        <location evidence="6">Endoplasmic reticulum membrane</location>
        <topology evidence="6">Multi-pass membrane protein</topology>
    </subcellularLocation>
    <subcellularLocation>
        <location evidence="1">Membrane</location>
        <topology evidence="1">Multi-pass membrane protein</topology>
    </subcellularLocation>
</comment>
<dbReference type="InterPro" id="IPR000326">
    <property type="entry name" value="PAP2/HPO"/>
</dbReference>
<dbReference type="GO" id="GO:0005789">
    <property type="term" value="C:endoplasmic reticulum membrane"/>
    <property type="evidence" value="ECO:0007669"/>
    <property type="project" value="UniProtKB-SubCell"/>
</dbReference>
<comment type="similarity">
    <text evidence="6">Belongs to the dolichyldiphosphatase family.</text>
</comment>
<evidence type="ECO:0000256" key="6">
    <source>
        <dbReference type="RuleBase" id="RU367078"/>
    </source>
</evidence>
<evidence type="ECO:0000256" key="2">
    <source>
        <dbReference type="ARBA" id="ARBA00022692"/>
    </source>
</evidence>
<keyword evidence="2 6" id="KW-0812">Transmembrane</keyword>
<dbReference type="GO" id="GO:0006487">
    <property type="term" value="P:protein N-linked glycosylation"/>
    <property type="evidence" value="ECO:0007669"/>
    <property type="project" value="UniProtKB-UniRule"/>
</dbReference>
<feature type="transmembrane region" description="Helical" evidence="6">
    <location>
        <begin position="204"/>
        <end position="221"/>
    </location>
</feature>
<dbReference type="SMART" id="SM00014">
    <property type="entry name" value="acidPPc"/>
    <property type="match status" value="1"/>
</dbReference>
<keyword evidence="5 6" id="KW-0472">Membrane</keyword>
<dbReference type="GO" id="GO:0008610">
    <property type="term" value="P:lipid biosynthetic process"/>
    <property type="evidence" value="ECO:0007669"/>
    <property type="project" value="TreeGrafter"/>
</dbReference>
<evidence type="ECO:0000313" key="9">
    <source>
        <dbReference type="Proteomes" id="UP001194580"/>
    </source>
</evidence>
<dbReference type="PANTHER" id="PTHR11247:SF1">
    <property type="entry name" value="DOLICHYLDIPHOSPHATASE 1"/>
    <property type="match status" value="1"/>
</dbReference>
<reference evidence="8" key="1">
    <citation type="journal article" date="2020" name="Fungal Divers.">
        <title>Resolving the Mortierellaceae phylogeny through synthesis of multi-gene phylogenetics and phylogenomics.</title>
        <authorList>
            <person name="Vandepol N."/>
            <person name="Liber J."/>
            <person name="Desiro A."/>
            <person name="Na H."/>
            <person name="Kennedy M."/>
            <person name="Barry K."/>
            <person name="Grigoriev I.V."/>
            <person name="Miller A.N."/>
            <person name="O'Donnell K."/>
            <person name="Stajich J.E."/>
            <person name="Bonito G."/>
        </authorList>
    </citation>
    <scope>NUCLEOTIDE SEQUENCE</scope>
    <source>
        <strain evidence="8">NRRL 28262</strain>
    </source>
</reference>
<dbReference type="AlphaFoldDB" id="A0AAD4DLI7"/>
<evidence type="ECO:0000259" key="7">
    <source>
        <dbReference type="SMART" id="SM00014"/>
    </source>
</evidence>
<evidence type="ECO:0000256" key="3">
    <source>
        <dbReference type="ARBA" id="ARBA00022801"/>
    </source>
</evidence>
<feature type="transmembrane region" description="Helical" evidence="6">
    <location>
        <begin position="173"/>
        <end position="192"/>
    </location>
</feature>
<dbReference type="GO" id="GO:0047874">
    <property type="term" value="F:dolichyldiphosphatase activity"/>
    <property type="evidence" value="ECO:0007669"/>
    <property type="project" value="UniProtKB-UniRule"/>
</dbReference>
<dbReference type="CDD" id="cd03382">
    <property type="entry name" value="PAP2_dolichyldiphosphatase"/>
    <property type="match status" value="1"/>
</dbReference>
<feature type="transmembrane region" description="Helical" evidence="6">
    <location>
        <begin position="81"/>
        <end position="101"/>
    </location>
</feature>
<dbReference type="InterPro" id="IPR036938">
    <property type="entry name" value="PAP2/HPO_sf"/>
</dbReference>
<comment type="pathway">
    <text evidence="6">Protein modification; protein glycosylation.</text>
</comment>
<evidence type="ECO:0000256" key="1">
    <source>
        <dbReference type="ARBA" id="ARBA00004141"/>
    </source>
</evidence>
<dbReference type="Gene3D" id="1.20.144.10">
    <property type="entry name" value="Phosphatidic acid phosphatase type 2/haloperoxidase"/>
    <property type="match status" value="1"/>
</dbReference>
<feature type="transmembrane region" description="Helical" evidence="6">
    <location>
        <begin position="151"/>
        <end position="167"/>
    </location>
</feature>
<dbReference type="PANTHER" id="PTHR11247">
    <property type="entry name" value="PALMITOYL-PROTEIN THIOESTERASE/DOLICHYLDIPHOSPHATASE 1"/>
    <property type="match status" value="1"/>
</dbReference>
<protein>
    <recommendedName>
        <fullName evidence="6">Dolichyldiphosphatase</fullName>
        <ecNumber evidence="6">3.6.1.43</ecNumber>
    </recommendedName>
</protein>
<dbReference type="EMBL" id="JAAAIL010000108">
    <property type="protein sequence ID" value="KAG0279708.1"/>
    <property type="molecule type" value="Genomic_DNA"/>
</dbReference>
<feature type="domain" description="Phosphatidic acid phosphatase type 2/haloperoxidase" evidence="7">
    <location>
        <begin position="106"/>
        <end position="219"/>
    </location>
</feature>
<proteinExistence type="inferred from homology"/>
<dbReference type="SUPFAM" id="SSF48317">
    <property type="entry name" value="Acid phosphatase/Vanadium-dependent haloperoxidase"/>
    <property type="match status" value="1"/>
</dbReference>
<sequence>MSSDPAATLRHRTTAVMSTVAAAATAAAQAQPSPLIPGTGQAEAVAHAAEQMASKIPPHHTLTSLSITHVQFAQDDILSKLFAFVTLSPLAIMCAYVAIVITSRDLKPAVMLVGQVANEAVNLVLKRLVKQARPTEYLGDGYGMPSSHSQFMAYFATYVIFLMYRRTAISEPYIPPIVSGLVVLWSALVVYSRVHLYYHTWQQVVAGTICGFLFAVIYYHIANGFLRSKGLFDWIVEHPLARQLYIRDTHSLHNLAKFDWDMWQQFKDTARAKDE</sequence>
<evidence type="ECO:0000256" key="4">
    <source>
        <dbReference type="ARBA" id="ARBA00022989"/>
    </source>
</evidence>
<accession>A0AAD4DLI7</accession>
<keyword evidence="6" id="KW-0256">Endoplasmic reticulum</keyword>
<dbReference type="InterPro" id="IPR039667">
    <property type="entry name" value="Dolichyldiphosphatase_PAP2"/>
</dbReference>
<evidence type="ECO:0000313" key="8">
    <source>
        <dbReference type="EMBL" id="KAG0279708.1"/>
    </source>
</evidence>
<evidence type="ECO:0000256" key="5">
    <source>
        <dbReference type="ARBA" id="ARBA00023136"/>
    </source>
</evidence>
<organism evidence="8 9">
    <name type="scientific">Linnemannia exigua</name>
    <dbReference type="NCBI Taxonomy" id="604196"/>
    <lineage>
        <taxon>Eukaryota</taxon>
        <taxon>Fungi</taxon>
        <taxon>Fungi incertae sedis</taxon>
        <taxon>Mucoromycota</taxon>
        <taxon>Mortierellomycotina</taxon>
        <taxon>Mortierellomycetes</taxon>
        <taxon>Mortierellales</taxon>
        <taxon>Mortierellaceae</taxon>
        <taxon>Linnemannia</taxon>
    </lineage>
</organism>
<dbReference type="Proteomes" id="UP001194580">
    <property type="component" value="Unassembled WGS sequence"/>
</dbReference>
<comment type="caution">
    <text evidence="8">The sequence shown here is derived from an EMBL/GenBank/DDBJ whole genome shotgun (WGS) entry which is preliminary data.</text>
</comment>
<name>A0AAD4DLI7_9FUNG</name>
<keyword evidence="9" id="KW-1185">Reference proteome</keyword>
<gene>
    <name evidence="8" type="ORF">BGZ95_000437</name>
</gene>
<keyword evidence="3 6" id="KW-0378">Hydrolase</keyword>
<dbReference type="EC" id="3.6.1.43" evidence="6"/>